<proteinExistence type="predicted"/>
<evidence type="ECO:0000313" key="2">
    <source>
        <dbReference type="EMBL" id="SFE29500.1"/>
    </source>
</evidence>
<reference evidence="3" key="1">
    <citation type="submission" date="2016-10" db="EMBL/GenBank/DDBJ databases">
        <authorList>
            <person name="Varghese N."/>
            <person name="Submissions S."/>
        </authorList>
    </citation>
    <scope>NUCLEOTIDE SEQUENCE [LARGE SCALE GENOMIC DNA]</scope>
    <source>
        <strain evidence="3">DSM 46838</strain>
    </source>
</reference>
<dbReference type="Pfam" id="PF13738">
    <property type="entry name" value="Pyr_redox_3"/>
    <property type="match status" value="1"/>
</dbReference>
<name>A0A1I1ZGQ4_9ACTN</name>
<dbReference type="InterPro" id="IPR050982">
    <property type="entry name" value="Auxin_biosynth/cation_transpt"/>
</dbReference>
<evidence type="ECO:0000313" key="3">
    <source>
        <dbReference type="Proteomes" id="UP000198589"/>
    </source>
</evidence>
<sequence>MTRSGSTPADLGFAAPEHVETVVIGGGQAGLATSYHLARQGRPHVVLEGSERVGDVWRQRFDSLRLFSPAGYDGLPGMPFPLPRWDFPTGHDMADYLEAYATAFGLPVRTGISVDNLSREGEHYVVTSGHRRFEAANVVVASGTWQSPIVPEFADELDPAIRQMHSAEYRNPSQLQPGPVLLVGASHSGPDLAVELAPTHRTYLSGPIQGEIPFRIESRTAHVLLPILWFAANHVLTMRTPLGRKVAGHVRAGGGPLIRVKRSDLEAAGVEYTPERTVGVQDGKPVLGDGRVLDVANVVWCTGFGKDTDWIQVPIGEERWPAQTRGVVADAPGLYFVGLPFLQGFYSMLIGGVGRDAGFVARHVARRMAGTPAAAAPASMTAG</sequence>
<protein>
    <submittedName>
        <fullName evidence="2">Putative flavoprotein involved in K+ transport</fullName>
    </submittedName>
</protein>
<dbReference type="GO" id="GO:0050660">
    <property type="term" value="F:flavin adenine dinucleotide binding"/>
    <property type="evidence" value="ECO:0007669"/>
    <property type="project" value="TreeGrafter"/>
</dbReference>
<dbReference type="PANTHER" id="PTHR43539">
    <property type="entry name" value="FLAVIN-BINDING MONOOXYGENASE-LIKE PROTEIN (AFU_ORTHOLOGUE AFUA_4G09220)"/>
    <property type="match status" value="1"/>
</dbReference>
<dbReference type="PRINTS" id="PR00469">
    <property type="entry name" value="PNDRDTASEII"/>
</dbReference>
<keyword evidence="3" id="KW-1185">Reference proteome</keyword>
<organism evidence="2 3">
    <name type="scientific">Blastococcus tunisiensis</name>
    <dbReference type="NCBI Taxonomy" id="1798228"/>
    <lineage>
        <taxon>Bacteria</taxon>
        <taxon>Bacillati</taxon>
        <taxon>Actinomycetota</taxon>
        <taxon>Actinomycetes</taxon>
        <taxon>Geodermatophilales</taxon>
        <taxon>Geodermatophilaceae</taxon>
        <taxon>Blastococcus</taxon>
    </lineage>
</organism>
<dbReference type="OrthoDB" id="9808049at2"/>
<dbReference type="AlphaFoldDB" id="A0A1I1ZGQ4"/>
<evidence type="ECO:0000256" key="1">
    <source>
        <dbReference type="ARBA" id="ARBA00023002"/>
    </source>
</evidence>
<dbReference type="Proteomes" id="UP000198589">
    <property type="component" value="Unassembled WGS sequence"/>
</dbReference>
<dbReference type="STRING" id="1798228.SAMN05216574_10338"/>
<dbReference type="PANTHER" id="PTHR43539:SF78">
    <property type="entry name" value="FLAVIN-CONTAINING MONOOXYGENASE"/>
    <property type="match status" value="1"/>
</dbReference>
<accession>A0A1I1ZGQ4</accession>
<dbReference type="GO" id="GO:0004497">
    <property type="term" value="F:monooxygenase activity"/>
    <property type="evidence" value="ECO:0007669"/>
    <property type="project" value="TreeGrafter"/>
</dbReference>
<dbReference type="Gene3D" id="3.50.50.60">
    <property type="entry name" value="FAD/NAD(P)-binding domain"/>
    <property type="match status" value="1"/>
</dbReference>
<keyword evidence="1" id="KW-0560">Oxidoreductase</keyword>
<dbReference type="InterPro" id="IPR036188">
    <property type="entry name" value="FAD/NAD-bd_sf"/>
</dbReference>
<dbReference type="RefSeq" id="WP_092195876.1">
    <property type="nucleotide sequence ID" value="NZ_FOND01000003.1"/>
</dbReference>
<dbReference type="SUPFAM" id="SSF51905">
    <property type="entry name" value="FAD/NAD(P)-binding domain"/>
    <property type="match status" value="2"/>
</dbReference>
<gene>
    <name evidence="2" type="ORF">SAMN05216574_10338</name>
</gene>
<dbReference type="EMBL" id="FOND01000003">
    <property type="protein sequence ID" value="SFE29500.1"/>
    <property type="molecule type" value="Genomic_DNA"/>
</dbReference>